<dbReference type="InterPro" id="IPR008927">
    <property type="entry name" value="6-PGluconate_DH-like_C_sf"/>
</dbReference>
<evidence type="ECO:0000313" key="7">
    <source>
        <dbReference type="Proteomes" id="UP000248856"/>
    </source>
</evidence>
<dbReference type="GO" id="GO:0051287">
    <property type="term" value="F:NAD binding"/>
    <property type="evidence" value="ECO:0007669"/>
    <property type="project" value="InterPro"/>
</dbReference>
<proteinExistence type="predicted"/>
<reference evidence="6 7" key="1">
    <citation type="submission" date="2018-06" db="EMBL/GenBank/DDBJ databases">
        <title>Genomic Encyclopedia of Archaeal and Bacterial Type Strains, Phase II (KMG-II): from individual species to whole genera.</title>
        <authorList>
            <person name="Goeker M."/>
        </authorList>
    </citation>
    <scope>NUCLEOTIDE SEQUENCE [LARGE SCALE GENOMIC DNA]</scope>
    <source>
        <strain evidence="6 7">CFPB 3232</strain>
    </source>
</reference>
<accession>A0A328YWI4</accession>
<dbReference type="EMBL" id="QLTA01000032">
    <property type="protein sequence ID" value="RAR78180.1"/>
    <property type="molecule type" value="Genomic_DNA"/>
</dbReference>
<dbReference type="PANTHER" id="PTHR22981:SF7">
    <property type="entry name" value="3-HYDROXYISOBUTYRATE DEHYDROGENASE, MITOCHONDRIAL"/>
    <property type="match status" value="1"/>
</dbReference>
<protein>
    <recommendedName>
        <fullName evidence="8">3-hydroxyisobutyrate dehydrogenase-like beta-hydroxyacid dehydrogenase</fullName>
    </recommendedName>
</protein>
<evidence type="ECO:0000259" key="4">
    <source>
        <dbReference type="Pfam" id="PF03446"/>
    </source>
</evidence>
<dbReference type="AlphaFoldDB" id="A0A328YWI4"/>
<evidence type="ECO:0000259" key="5">
    <source>
        <dbReference type="Pfam" id="PF14833"/>
    </source>
</evidence>
<evidence type="ECO:0000313" key="6">
    <source>
        <dbReference type="EMBL" id="RAR78180.1"/>
    </source>
</evidence>
<dbReference type="RefSeq" id="WP_111878808.1">
    <property type="nucleotide sequence ID" value="NZ_CBCSGC010000008.1"/>
</dbReference>
<dbReference type="GO" id="GO:0050661">
    <property type="term" value="F:NADP binding"/>
    <property type="evidence" value="ECO:0007669"/>
    <property type="project" value="InterPro"/>
</dbReference>
<dbReference type="Proteomes" id="UP000248856">
    <property type="component" value="Unassembled WGS sequence"/>
</dbReference>
<dbReference type="OrthoDB" id="9777604at2"/>
<evidence type="ECO:0000256" key="2">
    <source>
        <dbReference type="ARBA" id="ARBA00023027"/>
    </source>
</evidence>
<organism evidence="6 7">
    <name type="scientific">Paracidovorax anthurii</name>
    <dbReference type="NCBI Taxonomy" id="78229"/>
    <lineage>
        <taxon>Bacteria</taxon>
        <taxon>Pseudomonadati</taxon>
        <taxon>Pseudomonadota</taxon>
        <taxon>Betaproteobacteria</taxon>
        <taxon>Burkholderiales</taxon>
        <taxon>Comamonadaceae</taxon>
        <taxon>Paracidovorax</taxon>
    </lineage>
</organism>
<feature type="domain" description="6-phosphogluconate dehydrogenase NADP-binding" evidence="4">
    <location>
        <begin position="2"/>
        <end position="158"/>
    </location>
</feature>
<sequence>MRIGLVGAGNIGGHFAARWLDAGHRVVVRDVNPVIMDQMDDLGADAASSLEDLALQVDVVCLSLPLPGTVLEVARGIASSRTRAGLVVDLSTTGAKVTQEVDELLRHAGIAFLSAPVSGGTVAAAQGQLTVMAAGTKAAYEQARPVLEVIGRNLFYLGGDVRLGQSLKLINNTLYAINMIASCEALVCGTKAGLDGSTMLDVINRSSGRSFATLERMQGALDRSFPVRFTMALLRKDVALALAAAQELGVPMHVTQQALHLLDLAIADGLGDADNVAAIQTIERQAGVVFSGAAS</sequence>
<dbReference type="InterPro" id="IPR006115">
    <property type="entry name" value="6PGDH_NADP-bd"/>
</dbReference>
<dbReference type="Gene3D" id="3.40.50.720">
    <property type="entry name" value="NAD(P)-binding Rossmann-like Domain"/>
    <property type="match status" value="1"/>
</dbReference>
<evidence type="ECO:0000256" key="1">
    <source>
        <dbReference type="ARBA" id="ARBA00023002"/>
    </source>
</evidence>
<name>A0A328YWI4_9BURK</name>
<gene>
    <name evidence="6" type="ORF">AX018_103243</name>
</gene>
<dbReference type="InterPro" id="IPR029154">
    <property type="entry name" value="HIBADH-like_NADP-bd"/>
</dbReference>
<dbReference type="InterPro" id="IPR015815">
    <property type="entry name" value="HIBADH-related"/>
</dbReference>
<dbReference type="Gene3D" id="1.10.1040.10">
    <property type="entry name" value="N-(1-d-carboxylethyl)-l-norvaline Dehydrogenase, domain 2"/>
    <property type="match status" value="1"/>
</dbReference>
<dbReference type="SUPFAM" id="SSF48179">
    <property type="entry name" value="6-phosphogluconate dehydrogenase C-terminal domain-like"/>
    <property type="match status" value="1"/>
</dbReference>
<dbReference type="GO" id="GO:0016616">
    <property type="term" value="F:oxidoreductase activity, acting on the CH-OH group of donors, NAD or NADP as acceptor"/>
    <property type="evidence" value="ECO:0007669"/>
    <property type="project" value="TreeGrafter"/>
</dbReference>
<dbReference type="PIRSF" id="PIRSF000103">
    <property type="entry name" value="HIBADH"/>
    <property type="match status" value="1"/>
</dbReference>
<dbReference type="Pfam" id="PF03446">
    <property type="entry name" value="NAD_binding_2"/>
    <property type="match status" value="1"/>
</dbReference>
<keyword evidence="1" id="KW-0560">Oxidoreductase</keyword>
<comment type="caution">
    <text evidence="6">The sequence shown here is derived from an EMBL/GenBank/DDBJ whole genome shotgun (WGS) entry which is preliminary data.</text>
</comment>
<dbReference type="Pfam" id="PF14833">
    <property type="entry name" value="NAD_binding_11"/>
    <property type="match status" value="1"/>
</dbReference>
<keyword evidence="2" id="KW-0520">NAD</keyword>
<keyword evidence="7" id="KW-1185">Reference proteome</keyword>
<dbReference type="PANTHER" id="PTHR22981">
    <property type="entry name" value="3-HYDROXYISOBUTYRATE DEHYDROGENASE-RELATED"/>
    <property type="match status" value="1"/>
</dbReference>
<evidence type="ECO:0008006" key="8">
    <source>
        <dbReference type="Google" id="ProtNLM"/>
    </source>
</evidence>
<dbReference type="InterPro" id="IPR036291">
    <property type="entry name" value="NAD(P)-bd_dom_sf"/>
</dbReference>
<evidence type="ECO:0000256" key="3">
    <source>
        <dbReference type="PIRSR" id="PIRSR000103-1"/>
    </source>
</evidence>
<dbReference type="InterPro" id="IPR013328">
    <property type="entry name" value="6PGD_dom2"/>
</dbReference>
<feature type="domain" description="3-hydroxyisobutyrate dehydrogenase-like NAD-binding" evidence="5">
    <location>
        <begin position="164"/>
        <end position="281"/>
    </location>
</feature>
<feature type="active site" evidence="3">
    <location>
        <position position="168"/>
    </location>
</feature>
<dbReference type="SUPFAM" id="SSF51735">
    <property type="entry name" value="NAD(P)-binding Rossmann-fold domains"/>
    <property type="match status" value="1"/>
</dbReference>